<evidence type="ECO:0000313" key="2">
    <source>
        <dbReference type="EMBL" id="MCH84814.1"/>
    </source>
</evidence>
<proteinExistence type="predicted"/>
<comment type="caution">
    <text evidence="2">The sequence shown here is derived from an EMBL/GenBank/DDBJ whole genome shotgun (WGS) entry which is preliminary data.</text>
</comment>
<organism evidence="2 3">
    <name type="scientific">Trifolium medium</name>
    <dbReference type="NCBI Taxonomy" id="97028"/>
    <lineage>
        <taxon>Eukaryota</taxon>
        <taxon>Viridiplantae</taxon>
        <taxon>Streptophyta</taxon>
        <taxon>Embryophyta</taxon>
        <taxon>Tracheophyta</taxon>
        <taxon>Spermatophyta</taxon>
        <taxon>Magnoliopsida</taxon>
        <taxon>eudicotyledons</taxon>
        <taxon>Gunneridae</taxon>
        <taxon>Pentapetalae</taxon>
        <taxon>rosids</taxon>
        <taxon>fabids</taxon>
        <taxon>Fabales</taxon>
        <taxon>Fabaceae</taxon>
        <taxon>Papilionoideae</taxon>
        <taxon>50 kb inversion clade</taxon>
        <taxon>NPAAA clade</taxon>
        <taxon>Hologalegina</taxon>
        <taxon>IRL clade</taxon>
        <taxon>Trifolieae</taxon>
        <taxon>Trifolium</taxon>
    </lineage>
</organism>
<keyword evidence="3" id="KW-1185">Reference proteome</keyword>
<gene>
    <name evidence="2" type="ORF">A2U01_0005651</name>
</gene>
<accession>A0A392MEY3</accession>
<protein>
    <submittedName>
        <fullName evidence="2">Uncharacterized protein</fullName>
    </submittedName>
</protein>
<sequence length="60" mass="6780">MWMISRLLLRDPIVVSEPMVRRRIQPTLYIESLPDKGSQVASPVEHSDGGTNVWMKEASA</sequence>
<reference evidence="2 3" key="1">
    <citation type="journal article" date="2018" name="Front. Plant Sci.">
        <title>Red Clover (Trifolium pratense) and Zigzag Clover (T. medium) - A Picture of Genomic Similarities and Differences.</title>
        <authorList>
            <person name="Dluhosova J."/>
            <person name="Istvanek J."/>
            <person name="Nedelnik J."/>
            <person name="Repkova J."/>
        </authorList>
    </citation>
    <scope>NUCLEOTIDE SEQUENCE [LARGE SCALE GENOMIC DNA]</scope>
    <source>
        <strain evidence="3">cv. 10/8</strain>
        <tissue evidence="2">Leaf</tissue>
    </source>
</reference>
<name>A0A392MEY3_9FABA</name>
<feature type="region of interest" description="Disordered" evidence="1">
    <location>
        <begin position="38"/>
        <end position="60"/>
    </location>
</feature>
<dbReference type="EMBL" id="LXQA010007424">
    <property type="protein sequence ID" value="MCH84814.1"/>
    <property type="molecule type" value="Genomic_DNA"/>
</dbReference>
<evidence type="ECO:0000313" key="3">
    <source>
        <dbReference type="Proteomes" id="UP000265520"/>
    </source>
</evidence>
<dbReference type="Proteomes" id="UP000265520">
    <property type="component" value="Unassembled WGS sequence"/>
</dbReference>
<dbReference type="AlphaFoldDB" id="A0A392MEY3"/>
<evidence type="ECO:0000256" key="1">
    <source>
        <dbReference type="SAM" id="MobiDB-lite"/>
    </source>
</evidence>